<protein>
    <submittedName>
        <fullName evidence="1">Uncharacterized protein</fullName>
    </submittedName>
</protein>
<dbReference type="AlphaFoldDB" id="X1M907"/>
<sequence length="251" mass="27908">MITEATIRAVHLYPELIPDTWVGNIAATSEAVPPILDLRRFSPLFLRLQDIAVTRRDSDELRILADKTRNAIVAGSLIGNPNAALGGIAPSNFNILATEKLYYNLYSTPGGFAFTSYYGVWAWKPTVADKLLAEKTLTPEESRINEELGISKTVEKGLHPLPTPLQIEREYQILDEMTYGHMFTVTALPGLTISTLHPRPDEFLVLTKITCDPSVTVFLTIDRDDDAGYRTTLNTLPLSLDFDLKCFIPAL</sequence>
<name>X1M907_9ZZZZ</name>
<proteinExistence type="predicted"/>
<accession>X1M907</accession>
<dbReference type="EMBL" id="BARV01020475">
    <property type="protein sequence ID" value="GAI27768.1"/>
    <property type="molecule type" value="Genomic_DNA"/>
</dbReference>
<evidence type="ECO:0000313" key="1">
    <source>
        <dbReference type="EMBL" id="GAI27768.1"/>
    </source>
</evidence>
<organism evidence="1">
    <name type="scientific">marine sediment metagenome</name>
    <dbReference type="NCBI Taxonomy" id="412755"/>
    <lineage>
        <taxon>unclassified sequences</taxon>
        <taxon>metagenomes</taxon>
        <taxon>ecological metagenomes</taxon>
    </lineage>
</organism>
<reference evidence="1" key="1">
    <citation type="journal article" date="2014" name="Front. Microbiol.">
        <title>High frequency of phylogenetically diverse reductive dehalogenase-homologous genes in deep subseafloor sedimentary metagenomes.</title>
        <authorList>
            <person name="Kawai M."/>
            <person name="Futagami T."/>
            <person name="Toyoda A."/>
            <person name="Takaki Y."/>
            <person name="Nishi S."/>
            <person name="Hori S."/>
            <person name="Arai W."/>
            <person name="Tsubouchi T."/>
            <person name="Morono Y."/>
            <person name="Uchiyama I."/>
            <person name="Ito T."/>
            <person name="Fujiyama A."/>
            <person name="Inagaki F."/>
            <person name="Takami H."/>
        </authorList>
    </citation>
    <scope>NUCLEOTIDE SEQUENCE</scope>
    <source>
        <strain evidence="1">Expedition CK06-06</strain>
    </source>
</reference>
<feature type="non-terminal residue" evidence="1">
    <location>
        <position position="251"/>
    </location>
</feature>
<gene>
    <name evidence="1" type="ORF">S06H3_34169</name>
</gene>
<comment type="caution">
    <text evidence="1">The sequence shown here is derived from an EMBL/GenBank/DDBJ whole genome shotgun (WGS) entry which is preliminary data.</text>
</comment>